<sequence length="86" mass="9861">IFDTWPFQSELYRRCLRFLSTPIDNVVLAFAPSIDDDNTSYSSESHVKLLEGILPLSDRVFSDVTYFVRGNYAENTKHVDLSAIRS</sequence>
<dbReference type="AlphaFoldDB" id="G4YVJ7"/>
<accession>G4YVJ7</accession>
<dbReference type="KEGG" id="psoj:PHYSODRAFT_487190"/>
<dbReference type="EMBL" id="JH159152">
    <property type="protein sequence ID" value="EGZ25560.1"/>
    <property type="molecule type" value="Genomic_DNA"/>
</dbReference>
<gene>
    <name evidence="1" type="ORF">PHYSODRAFT_487190</name>
</gene>
<proteinExistence type="predicted"/>
<dbReference type="Proteomes" id="UP000002640">
    <property type="component" value="Unassembled WGS sequence"/>
</dbReference>
<reference evidence="1 2" key="1">
    <citation type="journal article" date="2006" name="Science">
        <title>Phytophthora genome sequences uncover evolutionary origins and mechanisms of pathogenesis.</title>
        <authorList>
            <person name="Tyler B.M."/>
            <person name="Tripathy S."/>
            <person name="Zhang X."/>
            <person name="Dehal P."/>
            <person name="Jiang R.H."/>
            <person name="Aerts A."/>
            <person name="Arredondo F.D."/>
            <person name="Baxter L."/>
            <person name="Bensasson D."/>
            <person name="Beynon J.L."/>
            <person name="Chapman J."/>
            <person name="Damasceno C.M."/>
            <person name="Dorrance A.E."/>
            <person name="Dou D."/>
            <person name="Dickerman A.W."/>
            <person name="Dubchak I.L."/>
            <person name="Garbelotto M."/>
            <person name="Gijzen M."/>
            <person name="Gordon S.G."/>
            <person name="Govers F."/>
            <person name="Grunwald N.J."/>
            <person name="Huang W."/>
            <person name="Ivors K.L."/>
            <person name="Jones R.W."/>
            <person name="Kamoun S."/>
            <person name="Krampis K."/>
            <person name="Lamour K.H."/>
            <person name="Lee M.K."/>
            <person name="McDonald W.H."/>
            <person name="Medina M."/>
            <person name="Meijer H.J."/>
            <person name="Nordberg E.K."/>
            <person name="Maclean D.J."/>
            <person name="Ospina-Giraldo M.D."/>
            <person name="Morris P.F."/>
            <person name="Phuntumart V."/>
            <person name="Putnam N.H."/>
            <person name="Rash S."/>
            <person name="Rose J.K."/>
            <person name="Sakihama Y."/>
            <person name="Salamov A.A."/>
            <person name="Savidor A."/>
            <person name="Scheuring C.F."/>
            <person name="Smith B.M."/>
            <person name="Sobral B.W."/>
            <person name="Terry A."/>
            <person name="Torto-Alalibo T.A."/>
            <person name="Win J."/>
            <person name="Xu Z."/>
            <person name="Zhang H."/>
            <person name="Grigoriev I.V."/>
            <person name="Rokhsar D.S."/>
            <person name="Boore J.L."/>
        </authorList>
    </citation>
    <scope>NUCLEOTIDE SEQUENCE [LARGE SCALE GENOMIC DNA]</scope>
    <source>
        <strain evidence="1 2">P6497</strain>
    </source>
</reference>
<evidence type="ECO:0000313" key="1">
    <source>
        <dbReference type="EMBL" id="EGZ25560.1"/>
    </source>
</evidence>
<feature type="non-terminal residue" evidence="1">
    <location>
        <position position="1"/>
    </location>
</feature>
<dbReference type="InParanoid" id="G4YVJ7"/>
<name>G4YVJ7_PHYSP</name>
<dbReference type="GeneID" id="20656123"/>
<dbReference type="RefSeq" id="XP_009520848.1">
    <property type="nucleotide sequence ID" value="XM_009522553.1"/>
</dbReference>
<organism evidence="1 2">
    <name type="scientific">Phytophthora sojae (strain P6497)</name>
    <name type="common">Soybean stem and root rot agent</name>
    <name type="synonym">Phytophthora megasperma f. sp. glycines</name>
    <dbReference type="NCBI Taxonomy" id="1094619"/>
    <lineage>
        <taxon>Eukaryota</taxon>
        <taxon>Sar</taxon>
        <taxon>Stramenopiles</taxon>
        <taxon>Oomycota</taxon>
        <taxon>Peronosporomycetes</taxon>
        <taxon>Peronosporales</taxon>
        <taxon>Peronosporaceae</taxon>
        <taxon>Phytophthora</taxon>
    </lineage>
</organism>
<evidence type="ECO:0000313" key="2">
    <source>
        <dbReference type="Proteomes" id="UP000002640"/>
    </source>
</evidence>
<protein>
    <submittedName>
        <fullName evidence="1">Uncharacterized protein</fullName>
    </submittedName>
</protein>
<keyword evidence="2" id="KW-1185">Reference proteome</keyword>